<feature type="transmembrane region" description="Helical" evidence="8">
    <location>
        <begin position="82"/>
        <end position="99"/>
    </location>
</feature>
<evidence type="ECO:0000313" key="10">
    <source>
        <dbReference type="EMBL" id="MEI6001001.1"/>
    </source>
</evidence>
<keyword evidence="5 8" id="KW-0812">Transmembrane</keyword>
<dbReference type="PRINTS" id="PR00175">
    <property type="entry name" value="NAALASMPORT"/>
</dbReference>
<feature type="transmembrane region" description="Helical" evidence="8">
    <location>
        <begin position="333"/>
        <end position="354"/>
    </location>
</feature>
<feature type="transmembrane region" description="Helical" evidence="8">
    <location>
        <begin position="37"/>
        <end position="57"/>
    </location>
</feature>
<organism evidence="10 11">
    <name type="scientific">Paraburkholderia bengalensis</name>
    <dbReference type="NCBI Taxonomy" id="2747562"/>
    <lineage>
        <taxon>Bacteria</taxon>
        <taxon>Pseudomonadati</taxon>
        <taxon>Pseudomonadota</taxon>
        <taxon>Betaproteobacteria</taxon>
        <taxon>Burkholderiales</taxon>
        <taxon>Burkholderiaceae</taxon>
        <taxon>Paraburkholderia</taxon>
    </lineage>
</organism>
<keyword evidence="3 8" id="KW-0813">Transport</keyword>
<evidence type="ECO:0000256" key="9">
    <source>
        <dbReference type="SAM" id="MobiDB-lite"/>
    </source>
</evidence>
<evidence type="ECO:0000256" key="6">
    <source>
        <dbReference type="ARBA" id="ARBA00022989"/>
    </source>
</evidence>
<keyword evidence="8" id="KW-0769">Symport</keyword>
<evidence type="ECO:0000256" key="3">
    <source>
        <dbReference type="ARBA" id="ARBA00022448"/>
    </source>
</evidence>
<feature type="transmembrane region" description="Helical" evidence="8">
    <location>
        <begin position="163"/>
        <end position="182"/>
    </location>
</feature>
<name>A0ABU8IZQ9_9BURK</name>
<feature type="transmembrane region" description="Helical" evidence="8">
    <location>
        <begin position="389"/>
        <end position="413"/>
    </location>
</feature>
<dbReference type="InterPro" id="IPR001463">
    <property type="entry name" value="Na/Ala_symport"/>
</dbReference>
<feature type="transmembrane region" description="Helical" evidence="8">
    <location>
        <begin position="7"/>
        <end position="25"/>
    </location>
</feature>
<keyword evidence="4" id="KW-1003">Cell membrane</keyword>
<evidence type="ECO:0000256" key="4">
    <source>
        <dbReference type="ARBA" id="ARBA00022475"/>
    </source>
</evidence>
<evidence type="ECO:0000256" key="5">
    <source>
        <dbReference type="ARBA" id="ARBA00022692"/>
    </source>
</evidence>
<keyword evidence="8" id="KW-0997">Cell inner membrane</keyword>
<feature type="transmembrane region" description="Helical" evidence="8">
    <location>
        <begin position="242"/>
        <end position="261"/>
    </location>
</feature>
<feature type="compositionally biased region" description="Basic and acidic residues" evidence="9">
    <location>
        <begin position="519"/>
        <end position="534"/>
    </location>
</feature>
<dbReference type="Pfam" id="PF01235">
    <property type="entry name" value="Na_Ala_symp"/>
    <property type="match status" value="1"/>
</dbReference>
<dbReference type="NCBIfam" id="TIGR00835">
    <property type="entry name" value="agcS"/>
    <property type="match status" value="1"/>
</dbReference>
<feature type="transmembrane region" description="Helical" evidence="8">
    <location>
        <begin position="461"/>
        <end position="482"/>
    </location>
</feature>
<keyword evidence="11" id="KW-1185">Reference proteome</keyword>
<evidence type="ECO:0000313" key="11">
    <source>
        <dbReference type="Proteomes" id="UP001386437"/>
    </source>
</evidence>
<keyword evidence="7 8" id="KW-0472">Membrane</keyword>
<comment type="similarity">
    <text evidence="2 8">Belongs to the alanine or glycine:cation symporter (AGCS) (TC 2.A.25) family.</text>
</comment>
<evidence type="ECO:0000256" key="2">
    <source>
        <dbReference type="ARBA" id="ARBA00009261"/>
    </source>
</evidence>
<protein>
    <submittedName>
        <fullName evidence="10">Amino acid carrier protein</fullName>
    </submittedName>
</protein>
<proteinExistence type="inferred from homology"/>
<reference evidence="10 11" key="1">
    <citation type="journal article" date="2022" name="Arch. Microbiol.">
        <title>Paraburkholderia bengalensis sp. nov. isolated from roots of Oryza sativa, IR64.</title>
        <authorList>
            <person name="Nag P."/>
            <person name="Mondal N."/>
            <person name="Sarkar J."/>
            <person name="Das S."/>
        </authorList>
    </citation>
    <scope>NUCLEOTIDE SEQUENCE [LARGE SCALE GENOMIC DNA]</scope>
    <source>
        <strain evidence="10 11">IR64_4_BI</strain>
    </source>
</reference>
<keyword evidence="6 8" id="KW-1133">Transmembrane helix</keyword>
<accession>A0ABU8IZQ9</accession>
<dbReference type="PROSITE" id="PS00873">
    <property type="entry name" value="NA_ALANINE_SYMP"/>
    <property type="match status" value="1"/>
</dbReference>
<sequence length="534" mass="57863">MEDLFRSVNALFAFIAPISDFLWDFPTNFHGYARIPVLGQLPFAILLLVGVGVHFTIRTRFIQTMRPGDIVRIMLRRQSSRTGVSALASFMLGLAMRAGPGNIVGITGAISVGGPGALFWMWVAAFFGMATAFMESTLAQLFKEKKHDEFVGGLPFYGRRILGDRRMVGTFWSLVFIVYALFNVPPQTFNVFTAIGTIADTVAGTHLARQSGVYYAIAACLIAACSFIIMGGIRRVTAYTDVLVPIKAALFCLMSLVIIAINLPLIPYFFREVFVGAFAPHALFGGAIGTALAQGVKRGLMSNEAGQGTITMAAAIADNDHPCEQGFVQSLGVFFDTMVICTMTGFIVVMAHVWTGSVDGQAWESVRASKITVYLASVQTLVPASVGNLIRITMCVCYGLFAFTTLLGMISFAEISANFISRSRGFIVGIRVTGSLVFVPFGALTVLAGLELPNLWALSDLMNIVMVLLNVPIVLVGQGLVYKALAHYRATRGRAERFVSAEIGVRTDYWTAAQRSATPHRDDHEAAPRERIGG</sequence>
<evidence type="ECO:0000256" key="7">
    <source>
        <dbReference type="ARBA" id="ARBA00023136"/>
    </source>
</evidence>
<feature type="transmembrane region" description="Helical" evidence="8">
    <location>
        <begin position="119"/>
        <end position="142"/>
    </location>
</feature>
<dbReference type="EMBL" id="JACFYJ010000063">
    <property type="protein sequence ID" value="MEI6001001.1"/>
    <property type="molecule type" value="Genomic_DNA"/>
</dbReference>
<evidence type="ECO:0000256" key="1">
    <source>
        <dbReference type="ARBA" id="ARBA00004651"/>
    </source>
</evidence>
<gene>
    <name evidence="10" type="ORF">H3V53_28600</name>
</gene>
<evidence type="ECO:0000256" key="8">
    <source>
        <dbReference type="RuleBase" id="RU363064"/>
    </source>
</evidence>
<feature type="transmembrane region" description="Helical" evidence="8">
    <location>
        <begin position="425"/>
        <end position="449"/>
    </location>
</feature>
<comment type="caution">
    <text evidence="8">Lacks conserved residue(s) required for the propagation of feature annotation.</text>
</comment>
<comment type="subcellular location">
    <subcellularLocation>
        <location evidence="8">Cell inner membrane</location>
        <topology evidence="8">Multi-pass membrane protein</topology>
    </subcellularLocation>
    <subcellularLocation>
        <location evidence="1">Cell membrane</location>
        <topology evidence="1">Multi-pass membrane protein</topology>
    </subcellularLocation>
</comment>
<comment type="caution">
    <text evidence="10">The sequence shown here is derived from an EMBL/GenBank/DDBJ whole genome shotgun (WGS) entry which is preliminary data.</text>
</comment>
<dbReference type="RefSeq" id="WP_336600833.1">
    <property type="nucleotide sequence ID" value="NZ_JACFYJ010000063.1"/>
</dbReference>
<feature type="region of interest" description="Disordered" evidence="9">
    <location>
        <begin position="515"/>
        <end position="534"/>
    </location>
</feature>
<dbReference type="PANTHER" id="PTHR30330">
    <property type="entry name" value="AGSS FAMILY TRANSPORTER, SODIUM-ALANINE"/>
    <property type="match status" value="1"/>
</dbReference>
<dbReference type="PANTHER" id="PTHR30330:SF1">
    <property type="entry name" value="AMINO-ACID CARRIER PROTEIN ALST"/>
    <property type="match status" value="1"/>
</dbReference>
<dbReference type="Proteomes" id="UP001386437">
    <property type="component" value="Unassembled WGS sequence"/>
</dbReference>
<feature type="transmembrane region" description="Helical" evidence="8">
    <location>
        <begin position="273"/>
        <end position="293"/>
    </location>
</feature>
<feature type="transmembrane region" description="Helical" evidence="8">
    <location>
        <begin position="212"/>
        <end position="230"/>
    </location>
</feature>